<dbReference type="GO" id="GO:0005886">
    <property type="term" value="C:plasma membrane"/>
    <property type="evidence" value="ECO:0007669"/>
    <property type="project" value="UniProtKB-SubCell"/>
</dbReference>
<dbReference type="SUPFAM" id="SSF54523">
    <property type="entry name" value="Pili subunits"/>
    <property type="match status" value="1"/>
</dbReference>
<evidence type="ECO:0000256" key="4">
    <source>
        <dbReference type="ARBA" id="ARBA00022481"/>
    </source>
</evidence>
<dbReference type="Proteomes" id="UP000189966">
    <property type="component" value="Unassembled WGS sequence"/>
</dbReference>
<gene>
    <name evidence="12" type="ORF">CZ809_04048</name>
</gene>
<dbReference type="GO" id="GO:0015628">
    <property type="term" value="P:protein secretion by the type II secretion system"/>
    <property type="evidence" value="ECO:0007669"/>
    <property type="project" value="InterPro"/>
</dbReference>
<evidence type="ECO:0000259" key="11">
    <source>
        <dbReference type="Pfam" id="PF12019"/>
    </source>
</evidence>
<reference evidence="12 13" key="1">
    <citation type="submission" date="2017-02" db="EMBL/GenBank/DDBJ databases">
        <authorList>
            <person name="Peterson S.W."/>
        </authorList>
    </citation>
    <scope>NUCLEOTIDE SEQUENCE [LARGE SCALE GENOMIC DNA]</scope>
    <source>
        <strain evidence="13">type strain: NCCB 100098</strain>
    </source>
</reference>
<keyword evidence="8" id="KW-0472">Membrane</keyword>
<evidence type="ECO:0000256" key="6">
    <source>
        <dbReference type="ARBA" id="ARBA00022692"/>
    </source>
</evidence>
<dbReference type="InterPro" id="IPR045584">
    <property type="entry name" value="Pilin-like"/>
</dbReference>
<dbReference type="Pfam" id="PF12019">
    <property type="entry name" value="GspH"/>
    <property type="match status" value="1"/>
</dbReference>
<evidence type="ECO:0000313" key="13">
    <source>
        <dbReference type="Proteomes" id="UP000189966"/>
    </source>
</evidence>
<keyword evidence="3" id="KW-1003">Cell membrane</keyword>
<evidence type="ECO:0000256" key="7">
    <source>
        <dbReference type="ARBA" id="ARBA00022989"/>
    </source>
</evidence>
<proteinExistence type="inferred from homology"/>
<comment type="subcellular location">
    <subcellularLocation>
        <location evidence="1">Cell inner membrane</location>
        <topology evidence="1">Single-pass membrane protein</topology>
    </subcellularLocation>
</comment>
<feature type="domain" description="General secretion pathway GspH" evidence="11">
    <location>
        <begin position="42"/>
        <end position="133"/>
    </location>
</feature>
<dbReference type="EMBL" id="FUZI01000018">
    <property type="protein sequence ID" value="SKC34428.1"/>
    <property type="molecule type" value="Genomic_DNA"/>
</dbReference>
<dbReference type="OrthoDB" id="5827300at2"/>
<evidence type="ECO:0000313" key="12">
    <source>
        <dbReference type="EMBL" id="SKC34428.1"/>
    </source>
</evidence>
<evidence type="ECO:0000256" key="10">
    <source>
        <dbReference type="ARBA" id="ARBA00030775"/>
    </source>
</evidence>
<evidence type="ECO:0000256" key="8">
    <source>
        <dbReference type="ARBA" id="ARBA00023136"/>
    </source>
</evidence>
<evidence type="ECO:0000256" key="5">
    <source>
        <dbReference type="ARBA" id="ARBA00022519"/>
    </source>
</evidence>
<comment type="similarity">
    <text evidence="9">Belongs to the GSP H family.</text>
</comment>
<organism evidence="12 13">
    <name type="scientific">Photobacterium piscicola</name>
    <dbReference type="NCBI Taxonomy" id="1378299"/>
    <lineage>
        <taxon>Bacteria</taxon>
        <taxon>Pseudomonadati</taxon>
        <taxon>Pseudomonadota</taxon>
        <taxon>Gammaproteobacteria</taxon>
        <taxon>Vibrionales</taxon>
        <taxon>Vibrionaceae</taxon>
        <taxon>Photobacterium</taxon>
    </lineage>
</organism>
<dbReference type="Pfam" id="PF07963">
    <property type="entry name" value="N_methyl"/>
    <property type="match status" value="1"/>
</dbReference>
<evidence type="ECO:0000256" key="9">
    <source>
        <dbReference type="ARBA" id="ARBA00025772"/>
    </source>
</evidence>
<keyword evidence="5" id="KW-0997">Cell inner membrane</keyword>
<keyword evidence="7" id="KW-1133">Transmembrane helix</keyword>
<protein>
    <recommendedName>
        <fullName evidence="2">Type II secretion system protein H</fullName>
    </recommendedName>
    <alternativeName>
        <fullName evidence="10">General secretion pathway protein H</fullName>
    </alternativeName>
</protein>
<dbReference type="RefSeq" id="WP_080159299.1">
    <property type="nucleotide sequence ID" value="NZ_FUZI01000018.1"/>
</dbReference>
<keyword evidence="4" id="KW-0488">Methylation</keyword>
<dbReference type="AlphaFoldDB" id="A0A1T5I5N1"/>
<evidence type="ECO:0000256" key="2">
    <source>
        <dbReference type="ARBA" id="ARBA00021549"/>
    </source>
</evidence>
<dbReference type="NCBIfam" id="TIGR02532">
    <property type="entry name" value="IV_pilin_GFxxxE"/>
    <property type="match status" value="1"/>
</dbReference>
<dbReference type="Gene3D" id="3.30.700.10">
    <property type="entry name" value="Glycoprotein, Type 4 Pilin"/>
    <property type="match status" value="1"/>
</dbReference>
<dbReference type="InterPro" id="IPR012902">
    <property type="entry name" value="N_methyl_site"/>
</dbReference>
<accession>A0A1T5I5N1</accession>
<dbReference type="PIRSF" id="PIRSF024622">
    <property type="entry name" value="Tfp_FimT"/>
    <property type="match status" value="1"/>
</dbReference>
<dbReference type="InterPro" id="IPR016824">
    <property type="entry name" value="Tfp-pilus_assembly_FimT"/>
</dbReference>
<name>A0A1T5I5N1_9GAMM</name>
<evidence type="ECO:0000256" key="1">
    <source>
        <dbReference type="ARBA" id="ARBA00004377"/>
    </source>
</evidence>
<keyword evidence="6" id="KW-0812">Transmembrane</keyword>
<dbReference type="InterPro" id="IPR022346">
    <property type="entry name" value="T2SS_GspH"/>
</dbReference>
<sequence>MNKNGFTLLELIIAMAILAVVLAAAAPSFHSLMARNKIERTVTELKGLFIAAKSEAVMRNKEVYLHTVGLTDTKTYTDDWCVIATTEPTANSCTTNNNTLYIVDGHSLTGLNIKRHQDYATIKIDSMNGHPKFNAGEGIIDWLTFENESGKAVTMQMHMFGRLYR</sequence>
<evidence type="ECO:0000256" key="3">
    <source>
        <dbReference type="ARBA" id="ARBA00022475"/>
    </source>
</evidence>
<dbReference type="GO" id="GO:0015627">
    <property type="term" value="C:type II protein secretion system complex"/>
    <property type="evidence" value="ECO:0007669"/>
    <property type="project" value="InterPro"/>
</dbReference>